<keyword evidence="13" id="KW-1185">Reference proteome</keyword>
<dbReference type="Proteomes" id="UP000663929">
    <property type="component" value="Chromosome"/>
</dbReference>
<evidence type="ECO:0000256" key="9">
    <source>
        <dbReference type="ARBA" id="ARBA00050687"/>
    </source>
</evidence>
<dbReference type="InterPro" id="IPR011607">
    <property type="entry name" value="MGS-like_dom"/>
</dbReference>
<evidence type="ECO:0000256" key="6">
    <source>
        <dbReference type="ARBA" id="ARBA00022801"/>
    </source>
</evidence>
<reference evidence="12" key="1">
    <citation type="submission" date="2021-03" db="EMBL/GenBank/DDBJ databases">
        <title>Acanthopleuribacteraceae sp. M133.</title>
        <authorList>
            <person name="Wang G."/>
        </authorList>
    </citation>
    <scope>NUCLEOTIDE SEQUENCE</scope>
    <source>
        <strain evidence="12">M133</strain>
    </source>
</reference>
<dbReference type="GO" id="GO:0004643">
    <property type="term" value="F:phosphoribosylaminoimidazolecarboxamide formyltransferase activity"/>
    <property type="evidence" value="ECO:0007669"/>
    <property type="project" value="UniProtKB-UniRule"/>
</dbReference>
<dbReference type="NCBIfam" id="NF002049">
    <property type="entry name" value="PRK00881.1"/>
    <property type="match status" value="1"/>
</dbReference>
<comment type="catalytic activity">
    <reaction evidence="8 10">
        <text>(6R)-10-formyltetrahydrofolate + 5-amino-1-(5-phospho-beta-D-ribosyl)imidazole-4-carboxamide = 5-formamido-1-(5-phospho-D-ribosyl)imidazole-4-carboxamide + (6S)-5,6,7,8-tetrahydrofolate</text>
        <dbReference type="Rhea" id="RHEA:22192"/>
        <dbReference type="ChEBI" id="CHEBI:57453"/>
        <dbReference type="ChEBI" id="CHEBI:58467"/>
        <dbReference type="ChEBI" id="CHEBI:58475"/>
        <dbReference type="ChEBI" id="CHEBI:195366"/>
        <dbReference type="EC" id="2.1.2.3"/>
    </reaction>
</comment>
<evidence type="ECO:0000256" key="10">
    <source>
        <dbReference type="HAMAP-Rule" id="MF_00139"/>
    </source>
</evidence>
<dbReference type="FunFam" id="3.40.140.20:FF:000001">
    <property type="entry name" value="Bifunctional purine biosynthesis protein PurH"/>
    <property type="match status" value="1"/>
</dbReference>
<dbReference type="Pfam" id="PF01808">
    <property type="entry name" value="AICARFT_IMPCHas"/>
    <property type="match status" value="1"/>
</dbReference>
<evidence type="ECO:0000259" key="11">
    <source>
        <dbReference type="PROSITE" id="PS51855"/>
    </source>
</evidence>
<feature type="domain" description="MGS-like" evidence="11">
    <location>
        <begin position="1"/>
        <end position="149"/>
    </location>
</feature>
<dbReference type="NCBIfam" id="TIGR00355">
    <property type="entry name" value="purH"/>
    <property type="match status" value="1"/>
</dbReference>
<comment type="similarity">
    <text evidence="3 10">Belongs to the PurH family.</text>
</comment>
<evidence type="ECO:0000256" key="7">
    <source>
        <dbReference type="ARBA" id="ARBA00023268"/>
    </source>
</evidence>
<keyword evidence="6 10" id="KW-0378">Hydrolase</keyword>
<dbReference type="AlphaFoldDB" id="A0A8A4TCE6"/>
<keyword evidence="7 10" id="KW-0511">Multifunctional enzyme</keyword>
<dbReference type="GO" id="GO:0003937">
    <property type="term" value="F:IMP cyclohydrolase activity"/>
    <property type="evidence" value="ECO:0007669"/>
    <property type="project" value="UniProtKB-UniRule"/>
</dbReference>
<dbReference type="Pfam" id="PF02142">
    <property type="entry name" value="MGS"/>
    <property type="match status" value="1"/>
</dbReference>
<dbReference type="EC" id="2.1.2.3" evidence="10"/>
<evidence type="ECO:0000256" key="8">
    <source>
        <dbReference type="ARBA" id="ARBA00050488"/>
    </source>
</evidence>
<organism evidence="12 13">
    <name type="scientific">Sulfidibacter corallicola</name>
    <dbReference type="NCBI Taxonomy" id="2818388"/>
    <lineage>
        <taxon>Bacteria</taxon>
        <taxon>Pseudomonadati</taxon>
        <taxon>Acidobacteriota</taxon>
        <taxon>Holophagae</taxon>
        <taxon>Acanthopleuribacterales</taxon>
        <taxon>Acanthopleuribacteraceae</taxon>
        <taxon>Sulfidibacter</taxon>
    </lineage>
</organism>
<comment type="pathway">
    <text evidence="1 10">Purine metabolism; IMP biosynthesis via de novo pathway; IMP from 5-formamido-1-(5-phospho-D-ribosyl)imidazole-4-carboxamide: step 1/1.</text>
</comment>
<dbReference type="EC" id="3.5.4.10" evidence="10"/>
<dbReference type="Gene3D" id="3.40.140.20">
    <property type="match status" value="2"/>
</dbReference>
<dbReference type="Gene3D" id="3.40.50.1380">
    <property type="entry name" value="Methylglyoxal synthase-like domain"/>
    <property type="match status" value="1"/>
</dbReference>
<dbReference type="UniPathway" id="UPA00074">
    <property type="reaction ID" value="UER00133"/>
</dbReference>
<evidence type="ECO:0000256" key="4">
    <source>
        <dbReference type="ARBA" id="ARBA00022679"/>
    </source>
</evidence>
<dbReference type="InterPro" id="IPR024051">
    <property type="entry name" value="AICAR_Tfase_dup_dom_sf"/>
</dbReference>
<dbReference type="SMART" id="SM00851">
    <property type="entry name" value="MGS"/>
    <property type="match status" value="1"/>
</dbReference>
<comment type="domain">
    <text evidence="10">The IMP cyclohydrolase activity resides in the N-terminal region.</text>
</comment>
<evidence type="ECO:0000256" key="3">
    <source>
        <dbReference type="ARBA" id="ARBA00007667"/>
    </source>
</evidence>
<dbReference type="InterPro" id="IPR036914">
    <property type="entry name" value="MGS-like_dom_sf"/>
</dbReference>
<dbReference type="GO" id="GO:0006189">
    <property type="term" value="P:'de novo' IMP biosynthetic process"/>
    <property type="evidence" value="ECO:0007669"/>
    <property type="project" value="UniProtKB-UniRule"/>
</dbReference>
<comment type="catalytic activity">
    <reaction evidence="9 10">
        <text>IMP + H2O = 5-formamido-1-(5-phospho-D-ribosyl)imidazole-4-carboxamide</text>
        <dbReference type="Rhea" id="RHEA:18445"/>
        <dbReference type="ChEBI" id="CHEBI:15377"/>
        <dbReference type="ChEBI" id="CHEBI:58053"/>
        <dbReference type="ChEBI" id="CHEBI:58467"/>
        <dbReference type="EC" id="3.5.4.10"/>
    </reaction>
</comment>
<dbReference type="PANTHER" id="PTHR11692:SF0">
    <property type="entry name" value="BIFUNCTIONAL PURINE BIOSYNTHESIS PROTEIN ATIC"/>
    <property type="match status" value="1"/>
</dbReference>
<dbReference type="SUPFAM" id="SSF53927">
    <property type="entry name" value="Cytidine deaminase-like"/>
    <property type="match status" value="1"/>
</dbReference>
<dbReference type="InterPro" id="IPR016193">
    <property type="entry name" value="Cytidine_deaminase-like"/>
</dbReference>
<evidence type="ECO:0000256" key="5">
    <source>
        <dbReference type="ARBA" id="ARBA00022755"/>
    </source>
</evidence>
<dbReference type="PANTHER" id="PTHR11692">
    <property type="entry name" value="BIFUNCTIONAL PURINE BIOSYNTHESIS PROTEIN PURH"/>
    <property type="match status" value="1"/>
</dbReference>
<accession>A0A8A4TCE6</accession>
<comment type="pathway">
    <text evidence="2 10">Purine metabolism; IMP biosynthesis via de novo pathway; 5-formamido-1-(5-phospho-D-ribosyl)imidazole-4-carboxamide from 5-amino-1-(5-phospho-D-ribosyl)imidazole-4-carboxamide (10-formyl THF route): step 1/1.</text>
</comment>
<dbReference type="CDD" id="cd01421">
    <property type="entry name" value="IMPCH"/>
    <property type="match status" value="1"/>
</dbReference>
<dbReference type="RefSeq" id="WP_237377275.1">
    <property type="nucleotide sequence ID" value="NZ_CP071793.1"/>
</dbReference>
<dbReference type="PIRSF" id="PIRSF000414">
    <property type="entry name" value="AICARFT_IMPCHas"/>
    <property type="match status" value="1"/>
</dbReference>
<sequence>MMAEQKKRALISVSDKAGIAEFAEALAEKGFEIISSGGTYRHLEQAGLNPIKVADITGFPEILDGRVKTLHPHVHGALLARYELASHREQLNGHGIDPIQVVVVNLYPFAQTIAKEGVTVAEAIEQIDIGGPTMVRATAKNFQNLTILTDPADYSAFLEGVDPATGLPSLAFRLTMAQKAFQHTFSYDMKIADYLDAVVADERELTRAEDETLPKVFRMSAERTEVLRYGENPHQRAGMYQVHGAELPDYVTQHQGKLLSYNNLVDMEAAWRCACDFDRATAVVVKHTNPCGVASHDVLEEAFRRARKVDATSSFGGVIAFNREVDEATAIAINEQFAELVIAPAFSEAALKKFKRKKNLRVLEIHLPDGRLPRGLEFKRLDHGLLVQDKDNKRVPFSDWKLVSERQPSEAEVAALTMAWQIVPHVKSNAIVYADADGAVGIGAGQMSRVDSSKIGIAKAGEAGLTIAGCAMASDAFFPFRDSIDAAAAAGVRAIVEPGGSIRDEEVIQAANEHGIALFFTETRHFKH</sequence>
<dbReference type="GO" id="GO:0005829">
    <property type="term" value="C:cytosol"/>
    <property type="evidence" value="ECO:0007669"/>
    <property type="project" value="TreeGrafter"/>
</dbReference>
<evidence type="ECO:0000256" key="2">
    <source>
        <dbReference type="ARBA" id="ARBA00004954"/>
    </source>
</evidence>
<name>A0A8A4TCE6_SULCO</name>
<evidence type="ECO:0000256" key="1">
    <source>
        <dbReference type="ARBA" id="ARBA00004844"/>
    </source>
</evidence>
<proteinExistence type="inferred from homology"/>
<dbReference type="KEGG" id="scor:J3U87_18600"/>
<dbReference type="HAMAP" id="MF_00139">
    <property type="entry name" value="PurH"/>
    <property type="match status" value="1"/>
</dbReference>
<dbReference type="EMBL" id="CP071793">
    <property type="protein sequence ID" value="QTD47606.1"/>
    <property type="molecule type" value="Genomic_DNA"/>
</dbReference>
<gene>
    <name evidence="10 12" type="primary">purH</name>
    <name evidence="12" type="ORF">J3U87_18600</name>
</gene>
<keyword evidence="4 10" id="KW-0808">Transferase</keyword>
<dbReference type="FunFam" id="3.40.50.1380:FF:000001">
    <property type="entry name" value="Bifunctional purine biosynthesis protein PurH"/>
    <property type="match status" value="1"/>
</dbReference>
<evidence type="ECO:0000313" key="13">
    <source>
        <dbReference type="Proteomes" id="UP000663929"/>
    </source>
</evidence>
<protein>
    <recommendedName>
        <fullName evidence="10">Bifunctional purine biosynthesis protein PurH</fullName>
    </recommendedName>
    <domain>
        <recommendedName>
            <fullName evidence="10">Phosphoribosylaminoimidazolecarboxamide formyltransferase</fullName>
            <ecNumber evidence="10">2.1.2.3</ecNumber>
        </recommendedName>
        <alternativeName>
            <fullName evidence="10">AICAR transformylase</fullName>
        </alternativeName>
    </domain>
    <domain>
        <recommendedName>
            <fullName evidence="10">IMP cyclohydrolase</fullName>
            <ecNumber evidence="10">3.5.4.10</ecNumber>
        </recommendedName>
        <alternativeName>
            <fullName evidence="10">ATIC</fullName>
        </alternativeName>
        <alternativeName>
            <fullName evidence="10">IMP synthase</fullName>
        </alternativeName>
        <alternativeName>
            <fullName evidence="10">Inosinicase</fullName>
        </alternativeName>
    </domain>
</protein>
<dbReference type="SUPFAM" id="SSF52335">
    <property type="entry name" value="Methylglyoxal synthase-like"/>
    <property type="match status" value="1"/>
</dbReference>
<keyword evidence="5 10" id="KW-0658">Purine biosynthesis</keyword>
<dbReference type="InterPro" id="IPR002695">
    <property type="entry name" value="PurH-like"/>
</dbReference>
<dbReference type="SMART" id="SM00798">
    <property type="entry name" value="AICARFT_IMPCHas"/>
    <property type="match status" value="1"/>
</dbReference>
<evidence type="ECO:0000313" key="12">
    <source>
        <dbReference type="EMBL" id="QTD47606.1"/>
    </source>
</evidence>
<dbReference type="PROSITE" id="PS51855">
    <property type="entry name" value="MGS"/>
    <property type="match status" value="1"/>
</dbReference>